<accession>A0A168QRL0</accession>
<gene>
    <name evidence="4" type="ORF">PBAT_00260</name>
</gene>
<feature type="chain" id="PRO_5039385955" description="Copper amine oxidase-like N-terminal domain-containing protein" evidence="2">
    <location>
        <begin position="22"/>
        <end position="489"/>
    </location>
</feature>
<dbReference type="EMBL" id="LVJI01000001">
    <property type="protein sequence ID" value="OAB48114.1"/>
    <property type="molecule type" value="Genomic_DNA"/>
</dbReference>
<dbReference type="InterPro" id="IPR036582">
    <property type="entry name" value="Mao_N_sf"/>
</dbReference>
<keyword evidence="5" id="KW-1185">Reference proteome</keyword>
<evidence type="ECO:0000313" key="5">
    <source>
        <dbReference type="Proteomes" id="UP000077355"/>
    </source>
</evidence>
<name>A0A168QRL0_9BACL</name>
<dbReference type="Pfam" id="PF07676">
    <property type="entry name" value="PD40"/>
    <property type="match status" value="1"/>
</dbReference>
<dbReference type="SUPFAM" id="SSF69322">
    <property type="entry name" value="Tricorn protease domain 2"/>
    <property type="match status" value="1"/>
</dbReference>
<dbReference type="PANTHER" id="PTHR36842:SF1">
    <property type="entry name" value="PROTEIN TOLB"/>
    <property type="match status" value="1"/>
</dbReference>
<reference evidence="4 5" key="1">
    <citation type="submission" date="2016-03" db="EMBL/GenBank/DDBJ databases">
        <title>Draft genome sequence of Paenibacillus antarcticus CECT 5836.</title>
        <authorList>
            <person name="Shin S.-K."/>
            <person name="Yi H."/>
        </authorList>
    </citation>
    <scope>NUCLEOTIDE SEQUENCE [LARGE SCALE GENOMIC DNA]</scope>
    <source>
        <strain evidence="4 5">CECT 5836</strain>
    </source>
</reference>
<evidence type="ECO:0000256" key="1">
    <source>
        <dbReference type="ARBA" id="ARBA00009820"/>
    </source>
</evidence>
<organism evidence="4 5">
    <name type="scientific">Paenibacillus antarcticus</name>
    <dbReference type="NCBI Taxonomy" id="253703"/>
    <lineage>
        <taxon>Bacteria</taxon>
        <taxon>Bacillati</taxon>
        <taxon>Bacillota</taxon>
        <taxon>Bacilli</taxon>
        <taxon>Bacillales</taxon>
        <taxon>Paenibacillaceae</taxon>
        <taxon>Paenibacillus</taxon>
    </lineage>
</organism>
<dbReference type="OrthoDB" id="2768010at2"/>
<proteinExistence type="inferred from homology"/>
<dbReference type="Pfam" id="PF07833">
    <property type="entry name" value="Cu_amine_oxidN1"/>
    <property type="match status" value="1"/>
</dbReference>
<dbReference type="Proteomes" id="UP000077355">
    <property type="component" value="Unassembled WGS sequence"/>
</dbReference>
<dbReference type="InterPro" id="IPR011042">
    <property type="entry name" value="6-blade_b-propeller_TolB-like"/>
</dbReference>
<feature type="signal peptide" evidence="2">
    <location>
        <begin position="1"/>
        <end position="21"/>
    </location>
</feature>
<evidence type="ECO:0000256" key="2">
    <source>
        <dbReference type="SAM" id="SignalP"/>
    </source>
</evidence>
<protein>
    <recommendedName>
        <fullName evidence="3">Copper amine oxidase-like N-terminal domain-containing protein</fullName>
    </recommendedName>
</protein>
<comment type="caution">
    <text evidence="4">The sequence shown here is derived from an EMBL/GenBank/DDBJ whole genome shotgun (WGS) entry which is preliminary data.</text>
</comment>
<dbReference type="SUPFAM" id="SSF55383">
    <property type="entry name" value="Copper amine oxidase, domain N"/>
    <property type="match status" value="1"/>
</dbReference>
<evidence type="ECO:0000259" key="3">
    <source>
        <dbReference type="Pfam" id="PF07833"/>
    </source>
</evidence>
<dbReference type="Gene3D" id="2.120.10.30">
    <property type="entry name" value="TolB, C-terminal domain"/>
    <property type="match status" value="2"/>
</dbReference>
<comment type="similarity">
    <text evidence="1">Belongs to the TolB family.</text>
</comment>
<dbReference type="AlphaFoldDB" id="A0A168QRL0"/>
<dbReference type="PANTHER" id="PTHR36842">
    <property type="entry name" value="PROTEIN TOLB HOMOLOG"/>
    <property type="match status" value="1"/>
</dbReference>
<keyword evidence="2" id="KW-0732">Signal</keyword>
<dbReference type="InterPro" id="IPR011659">
    <property type="entry name" value="WD40"/>
</dbReference>
<dbReference type="Gene3D" id="3.30.457.10">
    <property type="entry name" value="Copper amine oxidase-like, N-terminal domain"/>
    <property type="match status" value="1"/>
</dbReference>
<dbReference type="RefSeq" id="WP_068645761.1">
    <property type="nucleotide sequence ID" value="NZ_CP043611.1"/>
</dbReference>
<feature type="domain" description="Copper amine oxidase-like N-terminal" evidence="3">
    <location>
        <begin position="61"/>
        <end position="158"/>
    </location>
</feature>
<evidence type="ECO:0000313" key="4">
    <source>
        <dbReference type="EMBL" id="OAB48114.1"/>
    </source>
</evidence>
<sequence>MRNSKLMTIMVATTLVTTALAAGTAGAASAKPTSQAVNKAVNKAVVKKAVAYKVVDSSINVNGSNVILKSILVNQTPLYAVNDLAKALKVSATLSKGTITLKDANSVHTVNIQPQSLKYLVNSANLTFKTAPIAQDGRTYVELGAIVEAIGGEVITGQADKVNRILTVKRLSGSFDTLHWDATGNIVVTKEDGETAQLYKLNKTTYGSELLSTSASEGSITVSPNGQLGAFIDDNNLLSILTISSGQVQIVGSDTSVKTDLRWSADNKKVYFIQGDKQEKISYISLDTGKITQVLADKVENKSDVRVSSDETKIVYIVNITGVAKTDKEGTEESLTIDYTGAGAQLYSLDLATKDAKPVQLTNSNDNKLYPALLSGGNTLYMSADADNTTATNVIKLVTADGKSQDLVSNIDVTFEDVSYDGIIIVVGIAKDGSMKVIKVDANGTQVELFSTKNDISEVALSPDGTQLAVISDGKVIVITNGQQIQLTQ</sequence>
<dbReference type="InterPro" id="IPR012854">
    <property type="entry name" value="Cu_amine_oxidase-like_N"/>
</dbReference>